<feature type="region of interest" description="Disordered" evidence="1">
    <location>
        <begin position="124"/>
        <end position="189"/>
    </location>
</feature>
<dbReference type="AlphaFoldDB" id="A0A8J2PBK5"/>
<feature type="compositionally biased region" description="Polar residues" evidence="1">
    <location>
        <begin position="82"/>
        <end position="91"/>
    </location>
</feature>
<dbReference type="EMBL" id="CAJVCH010525741">
    <property type="protein sequence ID" value="CAG7822222.1"/>
    <property type="molecule type" value="Genomic_DNA"/>
</dbReference>
<name>A0A8J2PBK5_9HEXA</name>
<feature type="region of interest" description="Disordered" evidence="1">
    <location>
        <begin position="1"/>
        <end position="96"/>
    </location>
</feature>
<evidence type="ECO:0000256" key="1">
    <source>
        <dbReference type="SAM" id="MobiDB-lite"/>
    </source>
</evidence>
<proteinExistence type="predicted"/>
<keyword evidence="3" id="KW-1185">Reference proteome</keyword>
<feature type="compositionally biased region" description="Basic and acidic residues" evidence="1">
    <location>
        <begin position="124"/>
        <end position="157"/>
    </location>
</feature>
<feature type="non-terminal residue" evidence="2">
    <location>
        <position position="1"/>
    </location>
</feature>
<dbReference type="Proteomes" id="UP000708208">
    <property type="component" value="Unassembled WGS sequence"/>
</dbReference>
<feature type="compositionally biased region" description="Basic residues" evidence="1">
    <location>
        <begin position="166"/>
        <end position="176"/>
    </location>
</feature>
<reference evidence="2" key="1">
    <citation type="submission" date="2021-06" db="EMBL/GenBank/DDBJ databases">
        <authorList>
            <person name="Hodson N. C."/>
            <person name="Mongue J. A."/>
            <person name="Jaron S. K."/>
        </authorList>
    </citation>
    <scope>NUCLEOTIDE SEQUENCE</scope>
</reference>
<feature type="compositionally biased region" description="Polar residues" evidence="1">
    <location>
        <begin position="24"/>
        <end position="43"/>
    </location>
</feature>
<evidence type="ECO:0000313" key="3">
    <source>
        <dbReference type="Proteomes" id="UP000708208"/>
    </source>
</evidence>
<feature type="compositionally biased region" description="Low complexity" evidence="1">
    <location>
        <begin position="48"/>
        <end position="81"/>
    </location>
</feature>
<accession>A0A8J2PBK5</accession>
<organism evidence="2 3">
    <name type="scientific">Allacma fusca</name>
    <dbReference type="NCBI Taxonomy" id="39272"/>
    <lineage>
        <taxon>Eukaryota</taxon>
        <taxon>Metazoa</taxon>
        <taxon>Ecdysozoa</taxon>
        <taxon>Arthropoda</taxon>
        <taxon>Hexapoda</taxon>
        <taxon>Collembola</taxon>
        <taxon>Symphypleona</taxon>
        <taxon>Sminthuridae</taxon>
        <taxon>Allacma</taxon>
    </lineage>
</organism>
<gene>
    <name evidence="2" type="ORF">AFUS01_LOCUS32505</name>
</gene>
<comment type="caution">
    <text evidence="2">The sequence shown here is derived from an EMBL/GenBank/DDBJ whole genome shotgun (WGS) entry which is preliminary data.</text>
</comment>
<sequence length="189" mass="21137">MMSTPLTTRTHSAKDRTSRVRHSFGSSGDESQQPGSSNLPTTRKSARGDSSAGVSSSNSRQRQRSGSLNSSNANSSTDNPNCSVATPQTPATLAPISILGSLAVDEKKMTREERKLQSVLKLIERMENNQKRKEFRLKEKKEKEKDRKSDREDEHVRYQQPVKFAPTRKKGKRRGRSGSSHNKNQSKPQ</sequence>
<feature type="compositionally biased region" description="Polar residues" evidence="1">
    <location>
        <begin position="1"/>
        <end position="10"/>
    </location>
</feature>
<protein>
    <submittedName>
        <fullName evidence="2">Uncharacterized protein</fullName>
    </submittedName>
</protein>
<evidence type="ECO:0000313" key="2">
    <source>
        <dbReference type="EMBL" id="CAG7822222.1"/>
    </source>
</evidence>